<protein>
    <recommendedName>
        <fullName evidence="9">Endoribonuclease YbeY</fullName>
        <ecNumber evidence="9">3.1.-.-</ecNumber>
    </recommendedName>
</protein>
<dbReference type="PANTHER" id="PTHR46986:SF1">
    <property type="entry name" value="ENDORIBONUCLEASE YBEY, CHLOROPLASTIC"/>
    <property type="match status" value="1"/>
</dbReference>
<feature type="binding site" evidence="9">
    <location>
        <position position="126"/>
    </location>
    <ligand>
        <name>Zn(2+)</name>
        <dbReference type="ChEBI" id="CHEBI:29105"/>
        <note>catalytic</note>
    </ligand>
</feature>
<keyword evidence="5 9" id="KW-0479">Metal-binding</keyword>
<keyword evidence="2 9" id="KW-0690">Ribosome biogenesis</keyword>
<gene>
    <name evidence="9" type="primary">ybeY</name>
    <name evidence="10" type="ORF">FC21_GL000763</name>
</gene>
<evidence type="ECO:0000256" key="7">
    <source>
        <dbReference type="ARBA" id="ARBA00022801"/>
    </source>
</evidence>
<dbReference type="Gene3D" id="3.40.390.30">
    <property type="entry name" value="Metalloproteases ('zincins'), catalytic domain"/>
    <property type="match status" value="1"/>
</dbReference>
<dbReference type="PANTHER" id="PTHR46986">
    <property type="entry name" value="ENDORIBONUCLEASE YBEY, CHLOROPLASTIC"/>
    <property type="match status" value="1"/>
</dbReference>
<dbReference type="GO" id="GO:0005737">
    <property type="term" value="C:cytoplasm"/>
    <property type="evidence" value="ECO:0007669"/>
    <property type="project" value="UniProtKB-SubCell"/>
</dbReference>
<organism evidence="10 11">
    <name type="scientific">Limosilactobacillus equigenerosi DSM 18793 = JCM 14505</name>
    <dbReference type="NCBI Taxonomy" id="1423742"/>
    <lineage>
        <taxon>Bacteria</taxon>
        <taxon>Bacillati</taxon>
        <taxon>Bacillota</taxon>
        <taxon>Bacilli</taxon>
        <taxon>Lactobacillales</taxon>
        <taxon>Lactobacillaceae</taxon>
        <taxon>Limosilactobacillus</taxon>
    </lineage>
</organism>
<dbReference type="Proteomes" id="UP000051084">
    <property type="component" value="Unassembled WGS sequence"/>
</dbReference>
<dbReference type="InterPro" id="IPR020549">
    <property type="entry name" value="YbeY_CS"/>
</dbReference>
<reference evidence="10 11" key="1">
    <citation type="journal article" date="2015" name="Genome Announc.">
        <title>Expanding the biotechnology potential of lactobacilli through comparative genomics of 213 strains and associated genera.</title>
        <authorList>
            <person name="Sun Z."/>
            <person name="Harris H.M."/>
            <person name="McCann A."/>
            <person name="Guo C."/>
            <person name="Argimon S."/>
            <person name="Zhang W."/>
            <person name="Yang X."/>
            <person name="Jeffery I.B."/>
            <person name="Cooney J.C."/>
            <person name="Kagawa T.F."/>
            <person name="Liu W."/>
            <person name="Song Y."/>
            <person name="Salvetti E."/>
            <person name="Wrobel A."/>
            <person name="Rasinkangas P."/>
            <person name="Parkhill J."/>
            <person name="Rea M.C."/>
            <person name="O'Sullivan O."/>
            <person name="Ritari J."/>
            <person name="Douillard F.P."/>
            <person name="Paul Ross R."/>
            <person name="Yang R."/>
            <person name="Briner A.E."/>
            <person name="Felis G.E."/>
            <person name="de Vos W.M."/>
            <person name="Barrangou R."/>
            <person name="Klaenhammer T.R."/>
            <person name="Caufield P.W."/>
            <person name="Cui Y."/>
            <person name="Zhang H."/>
            <person name="O'Toole P.W."/>
        </authorList>
    </citation>
    <scope>NUCLEOTIDE SEQUENCE [LARGE SCALE GENOMIC DNA]</scope>
    <source>
        <strain evidence="10 11">DSM 18793</strain>
    </source>
</reference>
<dbReference type="NCBIfam" id="TIGR00043">
    <property type="entry name" value="rRNA maturation RNase YbeY"/>
    <property type="match status" value="1"/>
</dbReference>
<evidence type="ECO:0000256" key="4">
    <source>
        <dbReference type="ARBA" id="ARBA00022722"/>
    </source>
</evidence>
<keyword evidence="3 9" id="KW-0698">rRNA processing</keyword>
<dbReference type="GO" id="GO:0006508">
    <property type="term" value="P:proteolysis"/>
    <property type="evidence" value="ECO:0007669"/>
    <property type="project" value="UniProtKB-KW"/>
</dbReference>
<keyword evidence="10" id="KW-0482">Metalloprotease</keyword>
<evidence type="ECO:0000256" key="9">
    <source>
        <dbReference type="HAMAP-Rule" id="MF_00009"/>
    </source>
</evidence>
<dbReference type="PATRIC" id="fig|1423742.4.peg.792"/>
<comment type="similarity">
    <text evidence="1 9">Belongs to the endoribonuclease YbeY family.</text>
</comment>
<dbReference type="GO" id="GO:0008270">
    <property type="term" value="F:zinc ion binding"/>
    <property type="evidence" value="ECO:0007669"/>
    <property type="project" value="UniProtKB-UniRule"/>
</dbReference>
<evidence type="ECO:0000256" key="3">
    <source>
        <dbReference type="ARBA" id="ARBA00022552"/>
    </source>
</evidence>
<keyword evidence="11" id="KW-1185">Reference proteome</keyword>
<dbReference type="PROSITE" id="PS01306">
    <property type="entry name" value="UPF0054"/>
    <property type="match status" value="1"/>
</dbReference>
<keyword evidence="4 9" id="KW-0540">Nuclease</keyword>
<accession>A0A0R1V0V6</accession>
<evidence type="ECO:0000256" key="1">
    <source>
        <dbReference type="ARBA" id="ARBA00010875"/>
    </source>
</evidence>
<feature type="binding site" evidence="9">
    <location>
        <position position="122"/>
    </location>
    <ligand>
        <name>Zn(2+)</name>
        <dbReference type="ChEBI" id="CHEBI:29105"/>
        <note>catalytic</note>
    </ligand>
</feature>
<evidence type="ECO:0000256" key="8">
    <source>
        <dbReference type="ARBA" id="ARBA00022833"/>
    </source>
</evidence>
<comment type="caution">
    <text evidence="10">The sequence shown here is derived from an EMBL/GenBank/DDBJ whole genome shotgun (WGS) entry which is preliminary data.</text>
</comment>
<sequence>MEIMIYDHTDGVLTKAQEQETLDLLQFAAQQLSISEQAEMSVTYVRNPEIREINKEYRNIDRATDVISFAIEDDETLDLPAEIKAELPEELGDLFISVDKVRDQALFLDHSIERELGYMLVHGFLHLNGYDHERPDDNGAMFKLQDEILTAYGLTRDANNEE</sequence>
<dbReference type="EC" id="3.1.-.-" evidence="9"/>
<proteinExistence type="inferred from homology"/>
<evidence type="ECO:0000313" key="10">
    <source>
        <dbReference type="EMBL" id="KRL95659.1"/>
    </source>
</evidence>
<dbReference type="STRING" id="417373.GCA_001570685_00825"/>
<dbReference type="GO" id="GO:0006364">
    <property type="term" value="P:rRNA processing"/>
    <property type="evidence" value="ECO:0007669"/>
    <property type="project" value="UniProtKB-UniRule"/>
</dbReference>
<dbReference type="OrthoDB" id="9807740at2"/>
<keyword evidence="6 9" id="KW-0255">Endonuclease</keyword>
<dbReference type="InterPro" id="IPR002036">
    <property type="entry name" value="YbeY"/>
</dbReference>
<dbReference type="RefSeq" id="WP_056995399.1">
    <property type="nucleotide sequence ID" value="NZ_AZGC01000018.1"/>
</dbReference>
<comment type="subcellular location">
    <subcellularLocation>
        <location evidence="9">Cytoplasm</location>
    </subcellularLocation>
</comment>
<dbReference type="AlphaFoldDB" id="A0A0R1V0V6"/>
<comment type="cofactor">
    <cofactor evidence="9">
        <name>Zn(2+)</name>
        <dbReference type="ChEBI" id="CHEBI:29105"/>
    </cofactor>
    <text evidence="9">Binds 1 zinc ion.</text>
</comment>
<dbReference type="SUPFAM" id="SSF55486">
    <property type="entry name" value="Metalloproteases ('zincins'), catalytic domain"/>
    <property type="match status" value="1"/>
</dbReference>
<dbReference type="Pfam" id="PF02130">
    <property type="entry name" value="YbeY"/>
    <property type="match status" value="1"/>
</dbReference>
<evidence type="ECO:0000256" key="5">
    <source>
        <dbReference type="ARBA" id="ARBA00022723"/>
    </source>
</evidence>
<keyword evidence="8 9" id="KW-0862">Zinc</keyword>
<name>A0A0R1V0V6_9LACO</name>
<dbReference type="InterPro" id="IPR023091">
    <property type="entry name" value="MetalPrtase_cat_dom_sf_prd"/>
</dbReference>
<keyword evidence="10" id="KW-0645">Protease</keyword>
<dbReference type="GO" id="GO:0004222">
    <property type="term" value="F:metalloendopeptidase activity"/>
    <property type="evidence" value="ECO:0007669"/>
    <property type="project" value="InterPro"/>
</dbReference>
<dbReference type="HAMAP" id="MF_00009">
    <property type="entry name" value="Endoribonucl_YbeY"/>
    <property type="match status" value="1"/>
</dbReference>
<feature type="binding site" evidence="9">
    <location>
        <position position="132"/>
    </location>
    <ligand>
        <name>Zn(2+)</name>
        <dbReference type="ChEBI" id="CHEBI:29105"/>
        <note>catalytic</note>
    </ligand>
</feature>
<evidence type="ECO:0000256" key="2">
    <source>
        <dbReference type="ARBA" id="ARBA00022517"/>
    </source>
</evidence>
<keyword evidence="7 9" id="KW-0378">Hydrolase</keyword>
<dbReference type="GO" id="GO:0004521">
    <property type="term" value="F:RNA endonuclease activity"/>
    <property type="evidence" value="ECO:0007669"/>
    <property type="project" value="UniProtKB-UniRule"/>
</dbReference>
<dbReference type="EMBL" id="AZGC01000018">
    <property type="protein sequence ID" value="KRL95659.1"/>
    <property type="molecule type" value="Genomic_DNA"/>
</dbReference>
<comment type="function">
    <text evidence="9">Single strand-specific metallo-endoribonuclease involved in late-stage 70S ribosome quality control and in maturation of the 3' terminus of the 16S rRNA.</text>
</comment>
<evidence type="ECO:0000313" key="11">
    <source>
        <dbReference type="Proteomes" id="UP000051084"/>
    </source>
</evidence>
<evidence type="ECO:0000256" key="6">
    <source>
        <dbReference type="ARBA" id="ARBA00022759"/>
    </source>
</evidence>
<keyword evidence="9" id="KW-0963">Cytoplasm</keyword>